<protein>
    <recommendedName>
        <fullName evidence="7">Rod shape-determining protein</fullName>
    </recommendedName>
</protein>
<dbReference type="AlphaFoldDB" id="A0A2M8L2C6"/>
<dbReference type="PANTHER" id="PTHR42749:SF1">
    <property type="entry name" value="CELL SHAPE-DETERMINING PROTEIN MREB"/>
    <property type="match status" value="1"/>
</dbReference>
<sequence length="125" mass="14014">MKLLSVVKLKKEEFIDIGGRDLLSGLPKKIRLSSTEVYELARLDMEKIVTLMKSVLEATSAELVSDIIDRGVILTGAFAKTRGLDLWLSREIGIPVHVALEPEFSVVRGIGMVTDNWDLYRQSLR</sequence>
<dbReference type="GO" id="GO:0005524">
    <property type="term" value="F:ATP binding"/>
    <property type="evidence" value="ECO:0007669"/>
    <property type="project" value="UniProtKB-KW"/>
</dbReference>
<evidence type="ECO:0000256" key="4">
    <source>
        <dbReference type="ARBA" id="ARBA00022840"/>
    </source>
</evidence>
<keyword evidence="4" id="KW-0067">ATP-binding</keyword>
<dbReference type="PANTHER" id="PTHR42749">
    <property type="entry name" value="CELL SHAPE-DETERMINING PROTEIN MREB"/>
    <property type="match status" value="1"/>
</dbReference>
<comment type="subcellular location">
    <subcellularLocation>
        <location evidence="1">Cytoplasm</location>
    </subcellularLocation>
</comment>
<accession>A0A2M8L2C6</accession>
<organism evidence="5 6">
    <name type="scientific">Candidatus Shapirobacteria bacterium CG10_big_fil_rev_8_21_14_0_10_36_6</name>
    <dbReference type="NCBI Taxonomy" id="1974886"/>
    <lineage>
        <taxon>Bacteria</taxon>
        <taxon>Candidatus Shapironibacteriota</taxon>
    </lineage>
</organism>
<dbReference type="Pfam" id="PF06723">
    <property type="entry name" value="MreB_Mbl"/>
    <property type="match status" value="1"/>
</dbReference>
<dbReference type="InterPro" id="IPR043129">
    <property type="entry name" value="ATPase_NBD"/>
</dbReference>
<name>A0A2M8L2C6_9BACT</name>
<dbReference type="Gene3D" id="3.30.420.40">
    <property type="match status" value="1"/>
</dbReference>
<dbReference type="Proteomes" id="UP000229766">
    <property type="component" value="Unassembled WGS sequence"/>
</dbReference>
<evidence type="ECO:0000313" key="5">
    <source>
        <dbReference type="EMBL" id="PJE67083.1"/>
    </source>
</evidence>
<dbReference type="GO" id="GO:0005737">
    <property type="term" value="C:cytoplasm"/>
    <property type="evidence" value="ECO:0007669"/>
    <property type="project" value="UniProtKB-SubCell"/>
</dbReference>
<keyword evidence="3" id="KW-0547">Nucleotide-binding</keyword>
<evidence type="ECO:0000313" key="6">
    <source>
        <dbReference type="Proteomes" id="UP000229766"/>
    </source>
</evidence>
<dbReference type="SUPFAM" id="SSF53067">
    <property type="entry name" value="Actin-like ATPase domain"/>
    <property type="match status" value="1"/>
</dbReference>
<dbReference type="EMBL" id="PFEI01000040">
    <property type="protein sequence ID" value="PJE67083.1"/>
    <property type="molecule type" value="Genomic_DNA"/>
</dbReference>
<dbReference type="InterPro" id="IPR056546">
    <property type="entry name" value="MreB_MamK-like"/>
</dbReference>
<evidence type="ECO:0008006" key="7">
    <source>
        <dbReference type="Google" id="ProtNLM"/>
    </source>
</evidence>
<evidence type="ECO:0000256" key="3">
    <source>
        <dbReference type="ARBA" id="ARBA00022741"/>
    </source>
</evidence>
<evidence type="ECO:0000256" key="2">
    <source>
        <dbReference type="ARBA" id="ARBA00022490"/>
    </source>
</evidence>
<keyword evidence="2" id="KW-0963">Cytoplasm</keyword>
<evidence type="ECO:0000256" key="1">
    <source>
        <dbReference type="ARBA" id="ARBA00004496"/>
    </source>
</evidence>
<proteinExistence type="predicted"/>
<reference evidence="6" key="1">
    <citation type="submission" date="2017-09" db="EMBL/GenBank/DDBJ databases">
        <title>Depth-based differentiation of microbial function through sediment-hosted aquifers and enrichment of novel symbionts in the deep terrestrial subsurface.</title>
        <authorList>
            <person name="Probst A.J."/>
            <person name="Ladd B."/>
            <person name="Jarett J.K."/>
            <person name="Geller-Mcgrath D.E."/>
            <person name="Sieber C.M.K."/>
            <person name="Emerson J.B."/>
            <person name="Anantharaman K."/>
            <person name="Thomas B.C."/>
            <person name="Malmstrom R."/>
            <person name="Stieglmeier M."/>
            <person name="Klingl A."/>
            <person name="Woyke T."/>
            <person name="Ryan C.M."/>
            <person name="Banfield J.F."/>
        </authorList>
    </citation>
    <scope>NUCLEOTIDE SEQUENCE [LARGE SCALE GENOMIC DNA]</scope>
</reference>
<comment type="caution">
    <text evidence="5">The sequence shown here is derived from an EMBL/GenBank/DDBJ whole genome shotgun (WGS) entry which is preliminary data.</text>
</comment>
<gene>
    <name evidence="5" type="ORF">COU93_00675</name>
</gene>